<evidence type="ECO:0000313" key="2">
    <source>
        <dbReference type="EMBL" id="QEA43261.1"/>
    </source>
</evidence>
<keyword evidence="3" id="KW-1185">Reference proteome</keyword>
<dbReference type="EMBL" id="WSZI01000013">
    <property type="protein sequence ID" value="MWN21310.1"/>
    <property type="molecule type" value="Genomic_DNA"/>
</dbReference>
<dbReference type="RefSeq" id="WP_147000605.1">
    <property type="nucleotide sequence ID" value="NZ_CP042387.1"/>
</dbReference>
<reference evidence="2 3" key="1">
    <citation type="submission" date="2019-06" db="EMBL/GenBank/DDBJ databases">
        <title>Genome analyses of bacteria isolated from kimchi.</title>
        <authorList>
            <person name="Lee S."/>
            <person name="Ahn S."/>
            <person name="Roh S."/>
        </authorList>
    </citation>
    <scope>NUCLEOTIDE SEQUENCE [LARGE SCALE GENOMIC DNA]</scope>
    <source>
        <strain evidence="2 3">CBA3625</strain>
    </source>
</reference>
<evidence type="ECO:0000313" key="1">
    <source>
        <dbReference type="EMBL" id="MWN21310.1"/>
    </source>
</evidence>
<dbReference type="Pfam" id="PF25209">
    <property type="entry name" value="Phage_capsid_4"/>
    <property type="match status" value="1"/>
</dbReference>
<evidence type="ECO:0000313" key="3">
    <source>
        <dbReference type="Proteomes" id="UP000321298"/>
    </source>
</evidence>
<dbReference type="EMBL" id="CP042387">
    <property type="protein sequence ID" value="QEA43261.1"/>
    <property type="molecule type" value="Genomic_DNA"/>
</dbReference>
<name>A0A5B8T3V9_LEULA</name>
<gene>
    <name evidence="2" type="ORF">FGL83_00430</name>
    <name evidence="1" type="ORF">GQS40_06445</name>
</gene>
<dbReference type="Proteomes" id="UP000478636">
    <property type="component" value="Unassembled WGS sequence"/>
</dbReference>
<reference evidence="1 4" key="2">
    <citation type="submission" date="2019-12" db="EMBL/GenBank/DDBJ databases">
        <title>Complete genome sequence of Leuconostoc lactis strain AVN1 provides insights into metabolic potential.</title>
        <authorList>
            <person name="Besrour N."/>
            <person name="Najjari A."/>
            <person name="Fhoula I."/>
            <person name="Jaballah S."/>
            <person name="Klibi N."/>
            <person name="Ouzari H.I."/>
        </authorList>
    </citation>
    <scope>NUCLEOTIDE SEQUENCE [LARGE SCALE GENOMIC DNA]</scope>
    <source>
        <strain evidence="1 4">AVN1</strain>
    </source>
</reference>
<dbReference type="Proteomes" id="UP000321298">
    <property type="component" value="Chromosome"/>
</dbReference>
<protein>
    <submittedName>
        <fullName evidence="1">N4-gp56 family major capsid protein</fullName>
    </submittedName>
</protein>
<dbReference type="NCBIfam" id="TIGR04387">
    <property type="entry name" value="capsid_maj_N4"/>
    <property type="match status" value="1"/>
</dbReference>
<dbReference type="SUPFAM" id="SSF56563">
    <property type="entry name" value="Major capsid protein gp5"/>
    <property type="match status" value="1"/>
</dbReference>
<dbReference type="GeneID" id="66530639"/>
<sequence length="276" mass="29796">MTTTVLANLIDPEVMADLIEAQLPKAIKFSAIAPIDTTLVGVPGSTLTVPSYKYIGDADDVAEGAAIEYSKLEQTKRTMTIKKAAKGVEITDEAVLSGLGDPVGEGQRQVRMAIASKIDNDILATALKAPLKLTADIDLDLIDKLEATFTDAPDAIEDNNISTTGVLFVSYKDAAKLRKLAGQNWTRPTQLGDDILVKGLFGELLGWEIVRSMKLEQNQFVAVKPGALKTYLKRDIFAEVGRDMDHKVTKFNADEHYGVAIYNDALLVASTTVPSA</sequence>
<organism evidence="1 4">
    <name type="scientific">Leuconostoc lactis</name>
    <dbReference type="NCBI Taxonomy" id="1246"/>
    <lineage>
        <taxon>Bacteria</taxon>
        <taxon>Bacillati</taxon>
        <taxon>Bacillota</taxon>
        <taxon>Bacilli</taxon>
        <taxon>Lactobacillales</taxon>
        <taxon>Lactobacillaceae</taxon>
        <taxon>Leuconostoc</taxon>
    </lineage>
</organism>
<evidence type="ECO:0000313" key="4">
    <source>
        <dbReference type="Proteomes" id="UP000478636"/>
    </source>
</evidence>
<dbReference type="AlphaFoldDB" id="A0A5B8T3V9"/>
<proteinExistence type="predicted"/>
<accession>A0A5B8T3V9</accession>